<keyword evidence="2" id="KW-1003">Cell membrane</keyword>
<keyword evidence="4" id="KW-1133">Transmembrane helix</keyword>
<protein>
    <submittedName>
        <fullName evidence="7">Unannotated protein</fullName>
    </submittedName>
</protein>
<dbReference type="EMBL" id="CAEZXR010000096">
    <property type="protein sequence ID" value="CAB4701967.1"/>
    <property type="molecule type" value="Genomic_DNA"/>
</dbReference>
<evidence type="ECO:0000259" key="5">
    <source>
        <dbReference type="PROSITE" id="PS50125"/>
    </source>
</evidence>
<dbReference type="Pfam" id="PF00211">
    <property type="entry name" value="Guanylate_cyc"/>
    <property type="match status" value="1"/>
</dbReference>
<keyword evidence="4" id="KW-0812">Transmembrane</keyword>
<feature type="transmembrane region" description="Helical" evidence="4">
    <location>
        <begin position="230"/>
        <end position="251"/>
    </location>
</feature>
<evidence type="ECO:0000313" key="7">
    <source>
        <dbReference type="EMBL" id="CAB4701967.1"/>
    </source>
</evidence>
<dbReference type="SMART" id="SM00044">
    <property type="entry name" value="CYCc"/>
    <property type="match status" value="1"/>
</dbReference>
<evidence type="ECO:0000256" key="1">
    <source>
        <dbReference type="ARBA" id="ARBA00004651"/>
    </source>
</evidence>
<dbReference type="InterPro" id="IPR003660">
    <property type="entry name" value="HAMP_dom"/>
</dbReference>
<dbReference type="GO" id="GO:0006171">
    <property type="term" value="P:cAMP biosynthetic process"/>
    <property type="evidence" value="ECO:0007669"/>
    <property type="project" value="TreeGrafter"/>
</dbReference>
<accession>A0A6J6PT64</accession>
<comment type="subcellular location">
    <subcellularLocation>
        <location evidence="1">Cell membrane</location>
        <topology evidence="1">Multi-pass membrane protein</topology>
    </subcellularLocation>
</comment>
<evidence type="ECO:0000256" key="3">
    <source>
        <dbReference type="ARBA" id="ARBA00023136"/>
    </source>
</evidence>
<dbReference type="Gene3D" id="3.30.70.1230">
    <property type="entry name" value="Nucleotide cyclase"/>
    <property type="match status" value="1"/>
</dbReference>
<dbReference type="PANTHER" id="PTHR43081">
    <property type="entry name" value="ADENYLATE CYCLASE, TERMINAL-DIFFERENTIATION SPECIFIC-RELATED"/>
    <property type="match status" value="1"/>
</dbReference>
<feature type="transmembrane region" description="Helical" evidence="4">
    <location>
        <begin position="193"/>
        <end position="218"/>
    </location>
</feature>
<dbReference type="SUPFAM" id="SSF158472">
    <property type="entry name" value="HAMP domain-like"/>
    <property type="match status" value="1"/>
</dbReference>
<reference evidence="7" key="1">
    <citation type="submission" date="2020-05" db="EMBL/GenBank/DDBJ databases">
        <authorList>
            <person name="Chiriac C."/>
            <person name="Salcher M."/>
            <person name="Ghai R."/>
            <person name="Kavagutti S V."/>
        </authorList>
    </citation>
    <scope>NUCLEOTIDE SEQUENCE</scope>
</reference>
<evidence type="ECO:0000256" key="4">
    <source>
        <dbReference type="SAM" id="Phobius"/>
    </source>
</evidence>
<dbReference type="AlphaFoldDB" id="A0A6J6PT64"/>
<feature type="domain" description="Guanylate cyclase" evidence="5">
    <location>
        <begin position="338"/>
        <end position="462"/>
    </location>
</feature>
<dbReference type="GO" id="GO:0035556">
    <property type="term" value="P:intracellular signal transduction"/>
    <property type="evidence" value="ECO:0007669"/>
    <property type="project" value="InterPro"/>
</dbReference>
<dbReference type="SUPFAM" id="SSF55073">
    <property type="entry name" value="Nucleotide cyclase"/>
    <property type="match status" value="1"/>
</dbReference>
<dbReference type="InterPro" id="IPR001054">
    <property type="entry name" value="A/G_cyclase"/>
</dbReference>
<feature type="domain" description="HAMP" evidence="6">
    <location>
        <begin position="254"/>
        <end position="306"/>
    </location>
</feature>
<gene>
    <name evidence="7" type="ORF">UFOPK2579_00984</name>
</gene>
<dbReference type="InterPro" id="IPR050697">
    <property type="entry name" value="Adenylyl/Guanylyl_Cyclase_3/4"/>
</dbReference>
<dbReference type="GO" id="GO:0005886">
    <property type="term" value="C:plasma membrane"/>
    <property type="evidence" value="ECO:0007669"/>
    <property type="project" value="UniProtKB-SubCell"/>
</dbReference>
<dbReference type="InterPro" id="IPR029787">
    <property type="entry name" value="Nucleotide_cyclase"/>
</dbReference>
<feature type="transmembrane region" description="Helical" evidence="4">
    <location>
        <begin position="147"/>
        <end position="172"/>
    </location>
</feature>
<evidence type="ECO:0000256" key="2">
    <source>
        <dbReference type="ARBA" id="ARBA00022475"/>
    </source>
</evidence>
<proteinExistence type="predicted"/>
<name>A0A6J6PT64_9ZZZZ</name>
<keyword evidence="3 4" id="KW-0472">Membrane</keyword>
<dbReference type="PROSITE" id="PS50125">
    <property type="entry name" value="GUANYLATE_CYCLASE_2"/>
    <property type="match status" value="1"/>
</dbReference>
<dbReference type="CDD" id="cd07302">
    <property type="entry name" value="CHD"/>
    <property type="match status" value="1"/>
</dbReference>
<dbReference type="SMART" id="SM00304">
    <property type="entry name" value="HAMP"/>
    <property type="match status" value="1"/>
</dbReference>
<dbReference type="PANTHER" id="PTHR43081:SF17">
    <property type="entry name" value="BLL5647 PROTEIN"/>
    <property type="match status" value="1"/>
</dbReference>
<sequence length="514" mass="54246">MSGHTERPYGSLLLGPLHQSPRALRIRVQLLLTVVLLTTHVVGSGVVVALTAWVLPQPTTSRSMGIALAISVPTYVLMALIVGAVIGTSLTMRTLRWSLRGEEPDARDRRRALEVPLRLTVMQTLLWAGATVLFVLLAVIFQPDRAVGIGLTVGLAGVVVCAVAYLLTEFVLRPISAQALSDDVRRHPRGLGVGGRMVTFWLLGTGAPVVGLVIAAILALTGSDTSKTRLAVEVVVLGCIVLVFGLLVTLLNARSVVAPVESVRGALLRVEQGDLDQRVSVYDATELGLLQAGFNRMAVGLQEREHLRDLFGRHVGQDVARAAATGHLELGGELRVVSVLFVDVVGSTTIAAERGPTEVVDLLNDFFGVVVAEIERHGGLVNKFMGDAVLAIFGAPVDLPDHAGKALAAARAMAARLAAEHPQVQAGIGVFTGETVAGNVGTSSRLEYTVIGDAVNAAARLTELAKDTPGRILSARESLDAAGPGEARHWREGDTVTLRGRTAPTVLVVTDPRP</sequence>
<feature type="transmembrane region" description="Helical" evidence="4">
    <location>
        <begin position="119"/>
        <end position="141"/>
    </location>
</feature>
<evidence type="ECO:0000259" key="6">
    <source>
        <dbReference type="PROSITE" id="PS50885"/>
    </source>
</evidence>
<feature type="transmembrane region" description="Helical" evidence="4">
    <location>
        <begin position="66"/>
        <end position="90"/>
    </location>
</feature>
<dbReference type="Gene3D" id="6.10.340.10">
    <property type="match status" value="1"/>
</dbReference>
<dbReference type="Pfam" id="PF00672">
    <property type="entry name" value="HAMP"/>
    <property type="match status" value="1"/>
</dbReference>
<dbReference type="PROSITE" id="PS50885">
    <property type="entry name" value="HAMP"/>
    <property type="match status" value="1"/>
</dbReference>
<feature type="transmembrane region" description="Helical" evidence="4">
    <location>
        <begin position="30"/>
        <end position="54"/>
    </location>
</feature>
<dbReference type="CDD" id="cd06225">
    <property type="entry name" value="HAMP"/>
    <property type="match status" value="1"/>
</dbReference>
<organism evidence="7">
    <name type="scientific">freshwater metagenome</name>
    <dbReference type="NCBI Taxonomy" id="449393"/>
    <lineage>
        <taxon>unclassified sequences</taxon>
        <taxon>metagenomes</taxon>
        <taxon>ecological metagenomes</taxon>
    </lineage>
</organism>